<dbReference type="SMART" id="SM00173">
    <property type="entry name" value="RAS"/>
    <property type="match status" value="1"/>
</dbReference>
<dbReference type="Pfam" id="PF00071">
    <property type="entry name" value="Ras"/>
    <property type="match status" value="1"/>
</dbReference>
<accession>X6MSQ0</accession>
<feature type="transmembrane region" description="Helical" evidence="4">
    <location>
        <begin position="519"/>
        <end position="538"/>
    </location>
</feature>
<organism evidence="5 6">
    <name type="scientific">Reticulomyxa filosa</name>
    <dbReference type="NCBI Taxonomy" id="46433"/>
    <lineage>
        <taxon>Eukaryota</taxon>
        <taxon>Sar</taxon>
        <taxon>Rhizaria</taxon>
        <taxon>Retaria</taxon>
        <taxon>Foraminifera</taxon>
        <taxon>Monothalamids</taxon>
        <taxon>Reticulomyxidae</taxon>
        <taxon>Reticulomyxa</taxon>
    </lineage>
</organism>
<feature type="compositionally biased region" description="Polar residues" evidence="3">
    <location>
        <begin position="7"/>
        <end position="16"/>
    </location>
</feature>
<keyword evidence="6" id="KW-1185">Reference proteome</keyword>
<feature type="transmembrane region" description="Helical" evidence="4">
    <location>
        <begin position="203"/>
        <end position="224"/>
    </location>
</feature>
<keyword evidence="2" id="KW-0342">GTP-binding</keyword>
<feature type="transmembrane region" description="Helical" evidence="4">
    <location>
        <begin position="387"/>
        <end position="402"/>
    </location>
</feature>
<dbReference type="InterPro" id="IPR001806">
    <property type="entry name" value="Small_GTPase"/>
</dbReference>
<keyword evidence="1" id="KW-0547">Nucleotide-binding</keyword>
<evidence type="ECO:0000256" key="1">
    <source>
        <dbReference type="ARBA" id="ARBA00022741"/>
    </source>
</evidence>
<reference evidence="5 6" key="1">
    <citation type="journal article" date="2013" name="Curr. Biol.">
        <title>The Genome of the Foraminiferan Reticulomyxa filosa.</title>
        <authorList>
            <person name="Glockner G."/>
            <person name="Hulsmann N."/>
            <person name="Schleicher M."/>
            <person name="Noegel A.A."/>
            <person name="Eichinger L."/>
            <person name="Gallinger C."/>
            <person name="Pawlowski J."/>
            <person name="Sierra R."/>
            <person name="Euteneuer U."/>
            <person name="Pillet L."/>
            <person name="Moustafa A."/>
            <person name="Platzer M."/>
            <person name="Groth M."/>
            <person name="Szafranski K."/>
            <person name="Schliwa M."/>
        </authorList>
    </citation>
    <scope>NUCLEOTIDE SEQUENCE [LARGE SCALE GENOMIC DNA]</scope>
</reference>
<dbReference type="GO" id="GO:0016020">
    <property type="term" value="C:membrane"/>
    <property type="evidence" value="ECO:0007669"/>
    <property type="project" value="InterPro"/>
</dbReference>
<dbReference type="GO" id="GO:0005525">
    <property type="term" value="F:GTP binding"/>
    <property type="evidence" value="ECO:0007669"/>
    <property type="project" value="UniProtKB-KW"/>
</dbReference>
<keyword evidence="4" id="KW-0812">Transmembrane</keyword>
<dbReference type="SUPFAM" id="SSF52540">
    <property type="entry name" value="P-loop containing nucleoside triphosphate hydrolases"/>
    <property type="match status" value="1"/>
</dbReference>
<dbReference type="PANTHER" id="PTHR24070">
    <property type="entry name" value="RAS, DI-RAS, AND RHEB FAMILY MEMBERS OF SMALL GTPASE SUPERFAMILY"/>
    <property type="match status" value="1"/>
</dbReference>
<comment type="caution">
    <text evidence="5">The sequence shown here is derived from an EMBL/GenBank/DDBJ whole genome shotgun (WGS) entry which is preliminary data.</text>
</comment>
<dbReference type="Proteomes" id="UP000023152">
    <property type="component" value="Unassembled WGS sequence"/>
</dbReference>
<feature type="transmembrane region" description="Helical" evidence="4">
    <location>
        <begin position="361"/>
        <end position="381"/>
    </location>
</feature>
<gene>
    <name evidence="5" type="ORF">RFI_20878</name>
</gene>
<evidence type="ECO:0000313" key="6">
    <source>
        <dbReference type="Proteomes" id="UP000023152"/>
    </source>
</evidence>
<dbReference type="AlphaFoldDB" id="X6MSQ0"/>
<dbReference type="InterPro" id="IPR027417">
    <property type="entry name" value="P-loop_NTPase"/>
</dbReference>
<name>X6MSQ0_RETFI</name>
<dbReference type="EMBL" id="ASPP01018224">
    <property type="protein sequence ID" value="ETO16462.1"/>
    <property type="molecule type" value="Genomic_DNA"/>
</dbReference>
<dbReference type="GO" id="GO:0007165">
    <property type="term" value="P:signal transduction"/>
    <property type="evidence" value="ECO:0007669"/>
    <property type="project" value="InterPro"/>
</dbReference>
<evidence type="ECO:0000256" key="4">
    <source>
        <dbReference type="SAM" id="Phobius"/>
    </source>
</evidence>
<evidence type="ECO:0000256" key="2">
    <source>
        <dbReference type="ARBA" id="ARBA00023134"/>
    </source>
</evidence>
<keyword evidence="4" id="KW-0472">Membrane</keyword>
<feature type="transmembrane region" description="Helical" evidence="4">
    <location>
        <begin position="480"/>
        <end position="499"/>
    </location>
</feature>
<feature type="region of interest" description="Disordered" evidence="3">
    <location>
        <begin position="1"/>
        <end position="60"/>
    </location>
</feature>
<protein>
    <submittedName>
        <fullName evidence="5">Ras family small GTPase</fullName>
    </submittedName>
</protein>
<dbReference type="GO" id="GO:0003924">
    <property type="term" value="F:GTPase activity"/>
    <property type="evidence" value="ECO:0007669"/>
    <property type="project" value="InterPro"/>
</dbReference>
<proteinExistence type="predicted"/>
<dbReference type="Gene3D" id="3.40.50.300">
    <property type="entry name" value="P-loop containing nucleotide triphosphate hydrolases"/>
    <property type="match status" value="1"/>
</dbReference>
<dbReference type="InterPro" id="IPR020849">
    <property type="entry name" value="Small_GTPase_Ras-type"/>
</dbReference>
<keyword evidence="4" id="KW-1133">Transmembrane helix</keyword>
<evidence type="ECO:0000256" key="3">
    <source>
        <dbReference type="SAM" id="MobiDB-lite"/>
    </source>
</evidence>
<evidence type="ECO:0000313" key="5">
    <source>
        <dbReference type="EMBL" id="ETO16462.1"/>
    </source>
</evidence>
<sequence>MAEHATNRSFSQSTQGRETEPDFYVGVFGTSKVNNQKESKNKPKQKGMKPDSFPFNTYTRQTNNTNMDSYRKIFPIGEQRLLLDILDTAGQEEFASLQDSWIRTRDAFLLVMAYGDFFENSWRCVEHYISKLQKSTNGNISSLPIVIAANRIDEFAPPDYVDSFFFNFFFLVNLHTYKKFKKKKKKEKTETQITLCAEVHLNFFFVNLHTYTFCTYVAFFLIVISKNQKLIVMEFVEKNHFEYVELTASNKEQVKECFKSLIESQNKLLALEGSRPSAVEEKPAAAAAATTRAWNQLVECFQHNLIGESVEDDRQLDFQKRLRLTQISEKNVPPDKISLPILSLKEYTIIRRFRRDVLVKSLLYGCILPLRLLWQVVAFLTFSPEKLHMHIVVIFCTLHVFKKKKYIYIYLYTYINYEQLLIKFPRDLDYTRPEAISYDLLGLVVGRAAENSDEKEKQHEAARNYRWFLSQSKAQLVQRFILFVVASGLFGLVLFHLYYASVVVYYDSNVSVIETAGPFCLYVVFWVLFSVWISYDVVVDPPLASWQKLGEIELYFGEHF</sequence>